<protein>
    <submittedName>
        <fullName evidence="3">Winged helix-turn-helix transcriptional regulator</fullName>
    </submittedName>
</protein>
<dbReference type="PRINTS" id="PR00598">
    <property type="entry name" value="HTHMARR"/>
</dbReference>
<dbReference type="PANTHER" id="PTHR33164:SF89">
    <property type="entry name" value="MARR FAMILY REGULATORY PROTEIN"/>
    <property type="match status" value="1"/>
</dbReference>
<dbReference type="AlphaFoldDB" id="A0A9D1L3C6"/>
<dbReference type="PROSITE" id="PS50995">
    <property type="entry name" value="HTH_MARR_2"/>
    <property type="match status" value="1"/>
</dbReference>
<dbReference type="InterPro" id="IPR036388">
    <property type="entry name" value="WH-like_DNA-bd_sf"/>
</dbReference>
<evidence type="ECO:0000256" key="1">
    <source>
        <dbReference type="SAM" id="MobiDB-lite"/>
    </source>
</evidence>
<dbReference type="InterPro" id="IPR036390">
    <property type="entry name" value="WH_DNA-bd_sf"/>
</dbReference>
<dbReference type="InterPro" id="IPR039422">
    <property type="entry name" value="MarR/SlyA-like"/>
</dbReference>
<feature type="domain" description="HTH marR-type" evidence="2">
    <location>
        <begin position="64"/>
        <end position="202"/>
    </location>
</feature>
<evidence type="ECO:0000259" key="2">
    <source>
        <dbReference type="PROSITE" id="PS50995"/>
    </source>
</evidence>
<proteinExistence type="predicted"/>
<dbReference type="EMBL" id="DVMQ01000003">
    <property type="protein sequence ID" value="HIU23454.1"/>
    <property type="molecule type" value="Genomic_DNA"/>
</dbReference>
<dbReference type="SMART" id="SM00347">
    <property type="entry name" value="HTH_MARR"/>
    <property type="match status" value="1"/>
</dbReference>
<dbReference type="Gene3D" id="1.10.10.10">
    <property type="entry name" value="Winged helix-like DNA-binding domain superfamily/Winged helix DNA-binding domain"/>
    <property type="match status" value="1"/>
</dbReference>
<accession>A0A9D1L3C6</accession>
<feature type="region of interest" description="Disordered" evidence="1">
    <location>
        <begin position="206"/>
        <end position="233"/>
    </location>
</feature>
<name>A0A9D1L3C6_9ACTN</name>
<dbReference type="GO" id="GO:0006950">
    <property type="term" value="P:response to stress"/>
    <property type="evidence" value="ECO:0007669"/>
    <property type="project" value="TreeGrafter"/>
</dbReference>
<dbReference type="InterPro" id="IPR000835">
    <property type="entry name" value="HTH_MarR-typ"/>
</dbReference>
<dbReference type="PANTHER" id="PTHR33164">
    <property type="entry name" value="TRANSCRIPTIONAL REGULATOR, MARR FAMILY"/>
    <property type="match status" value="1"/>
</dbReference>
<dbReference type="Pfam" id="PF12802">
    <property type="entry name" value="MarR_2"/>
    <property type="match status" value="1"/>
</dbReference>
<evidence type="ECO:0000313" key="3">
    <source>
        <dbReference type="EMBL" id="HIU23454.1"/>
    </source>
</evidence>
<dbReference type="GO" id="GO:0003700">
    <property type="term" value="F:DNA-binding transcription factor activity"/>
    <property type="evidence" value="ECO:0007669"/>
    <property type="project" value="InterPro"/>
</dbReference>
<dbReference type="SUPFAM" id="SSF46785">
    <property type="entry name" value="Winged helix' DNA-binding domain"/>
    <property type="match status" value="1"/>
</dbReference>
<reference evidence="3" key="1">
    <citation type="submission" date="2020-10" db="EMBL/GenBank/DDBJ databases">
        <authorList>
            <person name="Gilroy R."/>
        </authorList>
    </citation>
    <scope>NUCLEOTIDE SEQUENCE</scope>
    <source>
        <strain evidence="3">ChiHjej12B11-29160</strain>
    </source>
</reference>
<sequence>MSVMSEQSIQHHESSSEDNFAVASPFVAHQASSSDYESRSDTSSEEAWTGTSADRHARVARASAAKAEHIAVEVSDLLFSVYNSEEGLVGGLSMGETRIIQFVGDETLGQGRSVTVSAIAAAVEVKGSSATASVNKLVRKGLLTKTRSKDDARCVNVALTGEGTRLYRVRQGFYRNMARAITKGMSSRDVDLLLVALGRLERFYRSDRTDKSSKSEHTSDSNSARRMGDEGRA</sequence>
<organism evidence="3 4">
    <name type="scientific">Candidatus Coprovicinus avistercoris</name>
    <dbReference type="NCBI Taxonomy" id="2840754"/>
    <lineage>
        <taxon>Bacteria</taxon>
        <taxon>Bacillati</taxon>
        <taxon>Actinomycetota</taxon>
        <taxon>Coriobacteriia</taxon>
        <taxon>Coriobacteriales</taxon>
        <taxon>Coriobacteriaceae</taxon>
        <taxon>Coriobacteriaceae incertae sedis</taxon>
        <taxon>Candidatus Coprovicinus</taxon>
    </lineage>
</organism>
<feature type="compositionally biased region" description="Basic and acidic residues" evidence="1">
    <location>
        <begin position="206"/>
        <end position="219"/>
    </location>
</feature>
<reference evidence="3" key="2">
    <citation type="journal article" date="2021" name="PeerJ">
        <title>Extensive microbial diversity within the chicken gut microbiome revealed by metagenomics and culture.</title>
        <authorList>
            <person name="Gilroy R."/>
            <person name="Ravi A."/>
            <person name="Getino M."/>
            <person name="Pursley I."/>
            <person name="Horton D.L."/>
            <person name="Alikhan N.F."/>
            <person name="Baker D."/>
            <person name="Gharbi K."/>
            <person name="Hall N."/>
            <person name="Watson M."/>
            <person name="Adriaenssens E.M."/>
            <person name="Foster-Nyarko E."/>
            <person name="Jarju S."/>
            <person name="Secka A."/>
            <person name="Antonio M."/>
            <person name="Oren A."/>
            <person name="Chaudhuri R.R."/>
            <person name="La Ragione R."/>
            <person name="Hildebrand F."/>
            <person name="Pallen M.J."/>
        </authorList>
    </citation>
    <scope>NUCLEOTIDE SEQUENCE</scope>
    <source>
        <strain evidence="3">ChiHjej12B11-29160</strain>
    </source>
</reference>
<feature type="region of interest" description="Disordered" evidence="1">
    <location>
        <begin position="1"/>
        <end position="55"/>
    </location>
</feature>
<evidence type="ECO:0000313" key="4">
    <source>
        <dbReference type="Proteomes" id="UP000824078"/>
    </source>
</evidence>
<gene>
    <name evidence="3" type="ORF">IAD17_00800</name>
</gene>
<comment type="caution">
    <text evidence="3">The sequence shown here is derived from an EMBL/GenBank/DDBJ whole genome shotgun (WGS) entry which is preliminary data.</text>
</comment>
<dbReference type="Proteomes" id="UP000824078">
    <property type="component" value="Unassembled WGS sequence"/>
</dbReference>